<organism evidence="3 4">
    <name type="scientific">Microbacterium suwonense</name>
    <dbReference type="NCBI Taxonomy" id="683047"/>
    <lineage>
        <taxon>Bacteria</taxon>
        <taxon>Bacillati</taxon>
        <taxon>Actinomycetota</taxon>
        <taxon>Actinomycetes</taxon>
        <taxon>Micrococcales</taxon>
        <taxon>Microbacteriaceae</taxon>
        <taxon>Microbacterium</taxon>
    </lineage>
</organism>
<evidence type="ECO:0000259" key="2">
    <source>
        <dbReference type="Pfam" id="PF13649"/>
    </source>
</evidence>
<feature type="domain" description="Methyltransferase" evidence="2">
    <location>
        <begin position="47"/>
        <end position="141"/>
    </location>
</feature>
<dbReference type="EMBL" id="AP027728">
    <property type="protein sequence ID" value="BDZ37681.1"/>
    <property type="molecule type" value="Genomic_DNA"/>
</dbReference>
<dbReference type="InterPro" id="IPR029063">
    <property type="entry name" value="SAM-dependent_MTases_sf"/>
</dbReference>
<dbReference type="Pfam" id="PF13649">
    <property type="entry name" value="Methyltransf_25"/>
    <property type="match status" value="1"/>
</dbReference>
<dbReference type="CDD" id="cd02440">
    <property type="entry name" value="AdoMet_MTases"/>
    <property type="match status" value="1"/>
</dbReference>
<dbReference type="RefSeq" id="WP_286301502.1">
    <property type="nucleotide sequence ID" value="NZ_AP027728.1"/>
</dbReference>
<dbReference type="SUPFAM" id="SSF53335">
    <property type="entry name" value="S-adenosyl-L-methionine-dependent methyltransferases"/>
    <property type="match status" value="1"/>
</dbReference>
<evidence type="ECO:0000313" key="3">
    <source>
        <dbReference type="EMBL" id="BDZ37681.1"/>
    </source>
</evidence>
<keyword evidence="4" id="KW-1185">Reference proteome</keyword>
<dbReference type="InterPro" id="IPR041698">
    <property type="entry name" value="Methyltransf_25"/>
</dbReference>
<sequence>MTQSLIGYAYDARAEEYLAVAGEIDQMTPGDTELIAAWRDATMGRLLDAGCGPGHWTRFLHDGGAAGHPRDVLGIDLSAAFIAHARELSPHVEFVEGSFADLPLPDASIGGILAWYSLIHTPPSELPAVLAEFARVLAPGGSILIGFFDGTPREPFAHAITTAYFWTTDALAGPLEDAGFTITASESRPRVDGEVSSRPHGAVTAVRS</sequence>
<feature type="region of interest" description="Disordered" evidence="1">
    <location>
        <begin position="189"/>
        <end position="208"/>
    </location>
</feature>
<proteinExistence type="predicted"/>
<dbReference type="GO" id="GO:0032259">
    <property type="term" value="P:methylation"/>
    <property type="evidence" value="ECO:0007669"/>
    <property type="project" value="UniProtKB-KW"/>
</dbReference>
<evidence type="ECO:0000256" key="1">
    <source>
        <dbReference type="SAM" id="MobiDB-lite"/>
    </source>
</evidence>
<keyword evidence="3" id="KW-0808">Transferase</keyword>
<dbReference type="GO" id="GO:0008168">
    <property type="term" value="F:methyltransferase activity"/>
    <property type="evidence" value="ECO:0007669"/>
    <property type="project" value="UniProtKB-KW"/>
</dbReference>
<protein>
    <submittedName>
        <fullName evidence="3">Methyltransferase</fullName>
    </submittedName>
</protein>
<keyword evidence="3" id="KW-0489">Methyltransferase</keyword>
<dbReference type="Proteomes" id="UP001321543">
    <property type="component" value="Chromosome"/>
</dbReference>
<dbReference type="Gene3D" id="3.40.50.150">
    <property type="entry name" value="Vaccinia Virus protein VP39"/>
    <property type="match status" value="1"/>
</dbReference>
<name>A0ABN6X0Q5_9MICO</name>
<dbReference type="InterPro" id="IPR050508">
    <property type="entry name" value="Methyltransf_Superfamily"/>
</dbReference>
<reference evidence="4" key="1">
    <citation type="journal article" date="2019" name="Int. J. Syst. Evol. Microbiol.">
        <title>The Global Catalogue of Microorganisms (GCM) 10K type strain sequencing project: providing services to taxonomists for standard genome sequencing and annotation.</title>
        <authorList>
            <consortium name="The Broad Institute Genomics Platform"/>
            <consortium name="The Broad Institute Genome Sequencing Center for Infectious Disease"/>
            <person name="Wu L."/>
            <person name="Ma J."/>
        </authorList>
    </citation>
    <scope>NUCLEOTIDE SEQUENCE [LARGE SCALE GENOMIC DNA]</scope>
    <source>
        <strain evidence="4">NBRC 106310</strain>
    </source>
</reference>
<gene>
    <name evidence="3" type="ORF">GCM10025863_02950</name>
</gene>
<dbReference type="PANTHER" id="PTHR42912">
    <property type="entry name" value="METHYLTRANSFERASE"/>
    <property type="match status" value="1"/>
</dbReference>
<evidence type="ECO:0000313" key="4">
    <source>
        <dbReference type="Proteomes" id="UP001321543"/>
    </source>
</evidence>
<accession>A0ABN6X0Q5</accession>